<keyword evidence="6 7" id="KW-0472">Membrane</keyword>
<gene>
    <name evidence="9" type="ORF">BWX42_06660</name>
</gene>
<organism evidence="9 10">
    <name type="scientific">Dolosigranulum pigrum</name>
    <dbReference type="NCBI Taxonomy" id="29394"/>
    <lineage>
        <taxon>Bacteria</taxon>
        <taxon>Bacillati</taxon>
        <taxon>Bacillota</taxon>
        <taxon>Bacilli</taxon>
        <taxon>Lactobacillales</taxon>
        <taxon>Carnobacteriaceae</taxon>
        <taxon>Dolosigranulum</taxon>
    </lineage>
</organism>
<dbReference type="PANTHER" id="PTHR30043:SF1">
    <property type="entry name" value="ABC TRANSPORT SYSTEM PERMEASE PROTEIN P69"/>
    <property type="match status" value="1"/>
</dbReference>
<name>A0A1S8KNW3_9LACT</name>
<dbReference type="Proteomes" id="UP000190409">
    <property type="component" value="Unassembled WGS sequence"/>
</dbReference>
<evidence type="ECO:0000313" key="10">
    <source>
        <dbReference type="Proteomes" id="UP000190409"/>
    </source>
</evidence>
<evidence type="ECO:0000256" key="6">
    <source>
        <dbReference type="ARBA" id="ARBA00023136"/>
    </source>
</evidence>
<dbReference type="InterPro" id="IPR035906">
    <property type="entry name" value="MetI-like_sf"/>
</dbReference>
<evidence type="ECO:0000256" key="5">
    <source>
        <dbReference type="ARBA" id="ARBA00022989"/>
    </source>
</evidence>
<dbReference type="GO" id="GO:0055085">
    <property type="term" value="P:transmembrane transport"/>
    <property type="evidence" value="ECO:0007669"/>
    <property type="project" value="InterPro"/>
</dbReference>
<proteinExistence type="inferred from homology"/>
<feature type="domain" description="ABC transmembrane type-1" evidence="8">
    <location>
        <begin position="68"/>
        <end position="251"/>
    </location>
</feature>
<keyword evidence="5 7" id="KW-1133">Transmembrane helix</keyword>
<dbReference type="InterPro" id="IPR000515">
    <property type="entry name" value="MetI-like"/>
</dbReference>
<dbReference type="EMBL" id="MUYF01000003">
    <property type="protein sequence ID" value="OOL81444.1"/>
    <property type="molecule type" value="Genomic_DNA"/>
</dbReference>
<evidence type="ECO:0000256" key="3">
    <source>
        <dbReference type="ARBA" id="ARBA00022475"/>
    </source>
</evidence>
<feature type="transmembrane region" description="Helical" evidence="7">
    <location>
        <begin position="452"/>
        <end position="470"/>
    </location>
</feature>
<evidence type="ECO:0000256" key="1">
    <source>
        <dbReference type="ARBA" id="ARBA00004651"/>
    </source>
</evidence>
<protein>
    <recommendedName>
        <fullName evidence="8">ABC transmembrane type-1 domain-containing protein</fullName>
    </recommendedName>
</protein>
<dbReference type="PANTHER" id="PTHR30043">
    <property type="entry name" value="PHOSPHONATES TRANSPORT SYSTEM PERMEASE PROTEIN"/>
    <property type="match status" value="1"/>
</dbReference>
<comment type="caution">
    <text evidence="9">The sequence shown here is derived from an EMBL/GenBank/DDBJ whole genome shotgun (WGS) entry which is preliminary data.</text>
</comment>
<keyword evidence="3" id="KW-1003">Cell membrane</keyword>
<keyword evidence="4 7" id="KW-0812">Transmembrane</keyword>
<dbReference type="PROSITE" id="PS50928">
    <property type="entry name" value="ABC_TM1"/>
    <property type="match status" value="2"/>
</dbReference>
<dbReference type="GO" id="GO:0005886">
    <property type="term" value="C:plasma membrane"/>
    <property type="evidence" value="ECO:0007669"/>
    <property type="project" value="UniProtKB-SubCell"/>
</dbReference>
<evidence type="ECO:0000259" key="8">
    <source>
        <dbReference type="PROSITE" id="PS50928"/>
    </source>
</evidence>
<evidence type="ECO:0000313" key="9">
    <source>
        <dbReference type="EMBL" id="OOL81444.1"/>
    </source>
</evidence>
<feature type="domain" description="ABC transmembrane type-1" evidence="8">
    <location>
        <begin position="340"/>
        <end position="525"/>
    </location>
</feature>
<keyword evidence="2 7" id="KW-0813">Transport</keyword>
<dbReference type="Gene3D" id="1.10.3720.10">
    <property type="entry name" value="MetI-like"/>
    <property type="match status" value="2"/>
</dbReference>
<feature type="transmembrane region" description="Helical" evidence="7">
    <location>
        <begin position="507"/>
        <end position="528"/>
    </location>
</feature>
<comment type="similarity">
    <text evidence="7">Belongs to the binding-protein-dependent transport system permease family.</text>
</comment>
<feature type="transmembrane region" description="Helical" evidence="7">
    <location>
        <begin position="229"/>
        <end position="247"/>
    </location>
</feature>
<feature type="transmembrane region" description="Helical" evidence="7">
    <location>
        <begin position="476"/>
        <end position="495"/>
    </location>
</feature>
<feature type="transmembrane region" description="Helical" evidence="7">
    <location>
        <begin position="337"/>
        <end position="363"/>
    </location>
</feature>
<dbReference type="SUPFAM" id="SSF161098">
    <property type="entry name" value="MetI-like"/>
    <property type="match status" value="2"/>
</dbReference>
<feature type="transmembrane region" description="Helical" evidence="7">
    <location>
        <begin position="268"/>
        <end position="285"/>
    </location>
</feature>
<evidence type="ECO:0000256" key="4">
    <source>
        <dbReference type="ARBA" id="ARBA00022692"/>
    </source>
</evidence>
<dbReference type="Pfam" id="PF00528">
    <property type="entry name" value="BPD_transp_1"/>
    <property type="match status" value="2"/>
</dbReference>
<accession>A0A1S8KNW3</accession>
<dbReference type="AlphaFoldDB" id="A0A1S8KNW3"/>
<evidence type="ECO:0000256" key="7">
    <source>
        <dbReference type="RuleBase" id="RU363032"/>
    </source>
</evidence>
<sequence length="539" mass="60275">MDNNVTMNHRNSHVFITLLLVFMTSLFFVDWHGGVMHTGGGAILRQIGSGLVNIDLRASTLLTALHASLETAIYALISVSTATIFGLILGVLASGLVIKNQSVVVAFRGFLGWFRAVHELVWAWLFVAAVGFNPLGAIIALTIAYAGDLGKIYADFLIEVDQRKINALKASGASQLECLLYGYFPSAFPDMMSYTVYRLECAIRSTTVLSFVGLGGLGSYVILTVQDLAYEQMWVYVICLILMVIGMNRLGDLFQQQMMLGVSKRRRALVVLLLSIIGSWIYIIFVDQATIQELLKYSNADYIKVFFGRLFGLDSTQPAFFDWTMWQEAGRLSLETIVMSVVALGLAVIPLFIWLILGSWHIFAQMRGEHSWMGQLIYGLQRGLFLVTRSVPELLWAIILVFIVKPGILPGAVALALHNFGVLGHLTIQLIKNMDQRALNHLQTNGADNKLIFVYGILPQLIPQFLNYILFRWEHIIRASMIVGFVGAGGLGQAFRLAMSYQNYSEVMLYIMCYILLVYVTDIISKYARDYIRVRGQVE</sequence>
<comment type="subcellular location">
    <subcellularLocation>
        <location evidence="1 7">Cell membrane</location>
        <topology evidence="1 7">Multi-pass membrane protein</topology>
    </subcellularLocation>
</comment>
<dbReference type="CDD" id="cd06261">
    <property type="entry name" value="TM_PBP2"/>
    <property type="match status" value="2"/>
</dbReference>
<evidence type="ECO:0000256" key="2">
    <source>
        <dbReference type="ARBA" id="ARBA00022448"/>
    </source>
</evidence>
<feature type="transmembrane region" description="Helical" evidence="7">
    <location>
        <begin position="201"/>
        <end position="223"/>
    </location>
</feature>
<feature type="transmembrane region" description="Helical" evidence="7">
    <location>
        <begin position="72"/>
        <end position="98"/>
    </location>
</feature>
<feature type="transmembrane region" description="Helical" evidence="7">
    <location>
        <begin position="12"/>
        <end position="29"/>
    </location>
</feature>
<reference evidence="9 10" key="1">
    <citation type="submission" date="2017-01" db="EMBL/GenBank/DDBJ databases">
        <title>Complete Genome Sequence of Dolosigranulum pigrum isolated from a Patient with interstitial lung disease.</title>
        <authorList>
            <person name="Mukhopadhyay R."/>
            <person name="Joaquin J."/>
            <person name="Hogue R."/>
            <person name="Fitzgerald S."/>
            <person name="Jospin G."/>
            <person name="Eisen J.A."/>
            <person name="Chaturvedi V."/>
        </authorList>
    </citation>
    <scope>NUCLEOTIDE SEQUENCE [LARGE SCALE GENOMIC DNA]</scope>
    <source>
        <strain evidence="9 10">15S00348</strain>
    </source>
</reference>